<comment type="subcellular location">
    <subcellularLocation>
        <location evidence="1">Cytoplasm</location>
    </subcellularLocation>
</comment>
<evidence type="ECO:0000259" key="10">
    <source>
        <dbReference type="PROSITE" id="PS50110"/>
    </source>
</evidence>
<feature type="modified residue" description="4-aspartylphosphate" evidence="8">
    <location>
        <position position="77"/>
    </location>
</feature>
<dbReference type="GO" id="GO:0043565">
    <property type="term" value="F:sequence-specific DNA binding"/>
    <property type="evidence" value="ECO:0007669"/>
    <property type="project" value="InterPro"/>
</dbReference>
<evidence type="ECO:0000256" key="4">
    <source>
        <dbReference type="ARBA" id="ARBA00023012"/>
    </source>
</evidence>
<dbReference type="EMBL" id="JALP01000118">
    <property type="protein sequence ID" value="THG90776.1"/>
    <property type="molecule type" value="Genomic_DNA"/>
</dbReference>
<evidence type="ECO:0000256" key="6">
    <source>
        <dbReference type="ARBA" id="ARBA00023125"/>
    </source>
</evidence>
<evidence type="ECO:0000256" key="2">
    <source>
        <dbReference type="ARBA" id="ARBA00022490"/>
    </source>
</evidence>
<keyword evidence="5" id="KW-0805">Transcription regulation</keyword>
<feature type="domain" description="Response regulatory" evidence="10">
    <location>
        <begin position="25"/>
        <end position="142"/>
    </location>
</feature>
<dbReference type="Proteomes" id="UP000297014">
    <property type="component" value="Unassembled WGS sequence"/>
</dbReference>
<dbReference type="SUPFAM" id="SSF52172">
    <property type="entry name" value="CheY-like"/>
    <property type="match status" value="1"/>
</dbReference>
<evidence type="ECO:0000256" key="8">
    <source>
        <dbReference type="PROSITE-ProRule" id="PRU00169"/>
    </source>
</evidence>
<keyword evidence="3 8" id="KW-0597">Phosphoprotein</keyword>
<sequence length="526" mass="61240">MIQYIIRGNSSLFEVITLKANELCTVVIVDDEILIREGIKHYLDWEQEGFQIVGEASNGREALKIIEETKPHIVMTDIVMPLMDGEELTKEIKAQYPDIEVIILSSFGEFDYVRSTFQSGVVDYILKPNLDTEGLLKVLNRANERIILNHHSTNDSPKNNSIWNIVEKTIKGYEVNLDEPVITETFPYNTFYLLGINTKRASHQEECDENILTDFNLDSVVQLPYYDQKTNLEVVILNFCKTDEEKVKNKLLQNTQRITEVGLVLTESFSTFSDIGIYIEEIRLLQEYHFYFPNITLLQKLDLPKQTPSIAAFNLDQFTEDFTQQRFDSAIQYVRDYAKVFSTCYTTKVSEYKSFFSNIIFNISILLRNMDYDVTELEKVKYESLQFVEESNTTSKVDEYLNKFLMECYHCITIKRNQTGNPNMRKLLAYIQKHYAESLTLTGVANHFHFNPSYLSNYFSVHNKEGFVDYLNKIRIEEATKLLIQSDHSISEIGPMVGYTDHSYFSKMFKKLKGMSPSAYRRKFVE</sequence>
<dbReference type="InterPro" id="IPR009057">
    <property type="entry name" value="Homeodomain-like_sf"/>
</dbReference>
<dbReference type="InterPro" id="IPR051552">
    <property type="entry name" value="HptR"/>
</dbReference>
<dbReference type="InterPro" id="IPR020449">
    <property type="entry name" value="Tscrpt_reg_AraC-type_HTH"/>
</dbReference>
<dbReference type="AlphaFoldDB" id="A0A4S4JZN4"/>
<reference evidence="11 12" key="1">
    <citation type="submission" date="2014-01" db="EMBL/GenBank/DDBJ databases">
        <title>Draft genome sequencing of Bacillus alcalophilus CGMCC 1.3604.</title>
        <authorList>
            <person name="Yang J."/>
            <person name="Diao L."/>
            <person name="Yang S."/>
        </authorList>
    </citation>
    <scope>NUCLEOTIDE SEQUENCE [LARGE SCALE GENOMIC DNA]</scope>
    <source>
        <strain evidence="11 12">CGMCC 1.3604</strain>
    </source>
</reference>
<dbReference type="SMART" id="SM00342">
    <property type="entry name" value="HTH_ARAC"/>
    <property type="match status" value="1"/>
</dbReference>
<protein>
    <submittedName>
        <fullName evidence="11">AraC family transcriptional regulator</fullName>
    </submittedName>
</protein>
<keyword evidence="6" id="KW-0238">DNA-binding</keyword>
<dbReference type="PRINTS" id="PR00032">
    <property type="entry name" value="HTHARAC"/>
</dbReference>
<dbReference type="Gene3D" id="1.10.10.60">
    <property type="entry name" value="Homeodomain-like"/>
    <property type="match status" value="2"/>
</dbReference>
<dbReference type="PANTHER" id="PTHR42713">
    <property type="entry name" value="HISTIDINE KINASE-RELATED"/>
    <property type="match status" value="1"/>
</dbReference>
<evidence type="ECO:0000259" key="9">
    <source>
        <dbReference type="PROSITE" id="PS01124"/>
    </source>
</evidence>
<evidence type="ECO:0000256" key="7">
    <source>
        <dbReference type="ARBA" id="ARBA00023163"/>
    </source>
</evidence>
<proteinExistence type="predicted"/>
<evidence type="ECO:0000256" key="1">
    <source>
        <dbReference type="ARBA" id="ARBA00004496"/>
    </source>
</evidence>
<dbReference type="InterPro" id="IPR001789">
    <property type="entry name" value="Sig_transdc_resp-reg_receiver"/>
</dbReference>
<dbReference type="GO" id="GO:0000160">
    <property type="term" value="P:phosphorelay signal transduction system"/>
    <property type="evidence" value="ECO:0007669"/>
    <property type="project" value="UniProtKB-KW"/>
</dbReference>
<dbReference type="CDD" id="cd17536">
    <property type="entry name" value="REC_YesN-like"/>
    <property type="match status" value="1"/>
</dbReference>
<dbReference type="PROSITE" id="PS01124">
    <property type="entry name" value="HTH_ARAC_FAMILY_2"/>
    <property type="match status" value="1"/>
</dbReference>
<evidence type="ECO:0000313" key="11">
    <source>
        <dbReference type="EMBL" id="THG90776.1"/>
    </source>
</evidence>
<dbReference type="SUPFAM" id="SSF46689">
    <property type="entry name" value="Homeodomain-like"/>
    <property type="match status" value="2"/>
</dbReference>
<keyword evidence="7" id="KW-0804">Transcription</keyword>
<dbReference type="GO" id="GO:0005737">
    <property type="term" value="C:cytoplasm"/>
    <property type="evidence" value="ECO:0007669"/>
    <property type="project" value="UniProtKB-SubCell"/>
</dbReference>
<feature type="domain" description="HTH araC/xylS-type" evidence="9">
    <location>
        <begin position="425"/>
        <end position="523"/>
    </location>
</feature>
<dbReference type="PROSITE" id="PS50110">
    <property type="entry name" value="RESPONSE_REGULATORY"/>
    <property type="match status" value="1"/>
</dbReference>
<evidence type="ECO:0000313" key="12">
    <source>
        <dbReference type="Proteomes" id="UP000297014"/>
    </source>
</evidence>
<accession>A0A4S4JZN4</accession>
<keyword evidence="2" id="KW-0963">Cytoplasm</keyword>
<dbReference type="InterPro" id="IPR011006">
    <property type="entry name" value="CheY-like_superfamily"/>
</dbReference>
<dbReference type="InterPro" id="IPR018060">
    <property type="entry name" value="HTH_AraC"/>
</dbReference>
<dbReference type="SMART" id="SM00448">
    <property type="entry name" value="REC"/>
    <property type="match status" value="1"/>
</dbReference>
<dbReference type="Gene3D" id="3.40.50.2300">
    <property type="match status" value="1"/>
</dbReference>
<keyword evidence="4" id="KW-0902">Two-component regulatory system</keyword>
<evidence type="ECO:0000256" key="3">
    <source>
        <dbReference type="ARBA" id="ARBA00022553"/>
    </source>
</evidence>
<dbReference type="Pfam" id="PF12833">
    <property type="entry name" value="HTH_18"/>
    <property type="match status" value="1"/>
</dbReference>
<dbReference type="PANTHER" id="PTHR42713:SF3">
    <property type="entry name" value="TRANSCRIPTIONAL REGULATORY PROTEIN HPTR"/>
    <property type="match status" value="1"/>
</dbReference>
<name>A0A4S4JZN4_ALKAL</name>
<evidence type="ECO:0000256" key="5">
    <source>
        <dbReference type="ARBA" id="ARBA00023015"/>
    </source>
</evidence>
<gene>
    <name evidence="11" type="ORF">AJ85_08935</name>
</gene>
<organism evidence="11 12">
    <name type="scientific">Alkalihalobacillus alcalophilus ATCC 27647 = CGMCC 1.3604</name>
    <dbReference type="NCBI Taxonomy" id="1218173"/>
    <lineage>
        <taxon>Bacteria</taxon>
        <taxon>Bacillati</taxon>
        <taxon>Bacillota</taxon>
        <taxon>Bacilli</taxon>
        <taxon>Bacillales</taxon>
        <taxon>Bacillaceae</taxon>
        <taxon>Alkalihalobacillus</taxon>
    </lineage>
</organism>
<dbReference type="GO" id="GO:0003700">
    <property type="term" value="F:DNA-binding transcription factor activity"/>
    <property type="evidence" value="ECO:0007669"/>
    <property type="project" value="InterPro"/>
</dbReference>
<dbReference type="Pfam" id="PF00072">
    <property type="entry name" value="Response_reg"/>
    <property type="match status" value="1"/>
</dbReference>
<comment type="caution">
    <text evidence="11">The sequence shown here is derived from an EMBL/GenBank/DDBJ whole genome shotgun (WGS) entry which is preliminary data.</text>
</comment>